<dbReference type="CDD" id="cd06184">
    <property type="entry name" value="flavohem_like_fad_nad_binding"/>
    <property type="match status" value="1"/>
</dbReference>
<keyword evidence="4 15" id="KW-0349">Heme</keyword>
<comment type="similarity">
    <text evidence="2 15">Belongs to the globin family. Two-domain flavohemoproteins subfamily.</text>
</comment>
<dbReference type="InterPro" id="IPR012292">
    <property type="entry name" value="Globin/Proto"/>
</dbReference>
<dbReference type="Gene3D" id="3.40.50.80">
    <property type="entry name" value="Nucleotide-binding domain of ferredoxin-NADP reductase (FNR) module"/>
    <property type="match status" value="1"/>
</dbReference>
<name>A0ABW3U2U4_9BACL</name>
<evidence type="ECO:0000259" key="16">
    <source>
        <dbReference type="PROSITE" id="PS01033"/>
    </source>
</evidence>
<dbReference type="RefSeq" id="WP_381481264.1">
    <property type="nucleotide sequence ID" value="NZ_JBHTLT010000102.1"/>
</dbReference>
<keyword evidence="9 15" id="KW-0521">NADP</keyword>
<evidence type="ECO:0000256" key="6">
    <source>
        <dbReference type="ARBA" id="ARBA00022630"/>
    </source>
</evidence>
<feature type="domain" description="Globin" evidence="16">
    <location>
        <begin position="1"/>
        <end position="138"/>
    </location>
</feature>
<dbReference type="SUPFAM" id="SSF63380">
    <property type="entry name" value="Riboflavin synthase domain-like"/>
    <property type="match status" value="1"/>
</dbReference>
<dbReference type="InterPro" id="IPR017938">
    <property type="entry name" value="Riboflavin_synthase-like_b-brl"/>
</dbReference>
<gene>
    <name evidence="18" type="primary">hmpA</name>
    <name evidence="15" type="synonym">hmp</name>
    <name evidence="18" type="ORF">ACFQ38_12615</name>
</gene>
<evidence type="ECO:0000256" key="15">
    <source>
        <dbReference type="HAMAP-Rule" id="MF_01252"/>
    </source>
</evidence>
<feature type="active site" description="Charge relay system" evidence="15">
    <location>
        <position position="95"/>
    </location>
</feature>
<keyword evidence="8 15" id="KW-0274">FAD</keyword>
<keyword evidence="6 15" id="KW-0285">Flavoprotein</keyword>
<evidence type="ECO:0000256" key="7">
    <source>
        <dbReference type="ARBA" id="ARBA00022723"/>
    </source>
</evidence>
<feature type="binding site" evidence="15">
    <location>
        <begin position="383"/>
        <end position="386"/>
    </location>
    <ligand>
        <name>FAD</name>
        <dbReference type="ChEBI" id="CHEBI:57692"/>
    </ligand>
</feature>
<dbReference type="InterPro" id="IPR008333">
    <property type="entry name" value="Cbr1-like_FAD-bd_dom"/>
</dbReference>
<keyword evidence="15" id="KW-0216">Detoxification</keyword>
<evidence type="ECO:0000313" key="18">
    <source>
        <dbReference type="EMBL" id="MFD1205932.1"/>
    </source>
</evidence>
<dbReference type="PANTHER" id="PTHR43396:SF3">
    <property type="entry name" value="FLAVOHEMOPROTEIN"/>
    <property type="match status" value="1"/>
</dbReference>
<dbReference type="InterPro" id="IPR001433">
    <property type="entry name" value="OxRdtase_FAD/NAD-bd"/>
</dbReference>
<keyword evidence="19" id="KW-1185">Reference proteome</keyword>
<feature type="binding site" evidence="15">
    <location>
        <begin position="206"/>
        <end position="209"/>
    </location>
    <ligand>
        <name>FAD</name>
        <dbReference type="ChEBI" id="CHEBI:57692"/>
    </ligand>
</feature>
<evidence type="ECO:0000256" key="2">
    <source>
        <dbReference type="ARBA" id="ARBA00008414"/>
    </source>
</evidence>
<dbReference type="PROSITE" id="PS01033">
    <property type="entry name" value="GLOBIN"/>
    <property type="match status" value="1"/>
</dbReference>
<dbReference type="SUPFAM" id="SSF52343">
    <property type="entry name" value="Ferredoxin reductase-like, C-terminal NADP-linked domain"/>
    <property type="match status" value="1"/>
</dbReference>
<proteinExistence type="inferred from homology"/>
<dbReference type="Gene3D" id="1.10.490.10">
    <property type="entry name" value="Globins"/>
    <property type="match status" value="1"/>
</dbReference>
<dbReference type="CDD" id="cd14777">
    <property type="entry name" value="Yhb1-globin-like"/>
    <property type="match status" value="1"/>
</dbReference>
<dbReference type="Pfam" id="PF00042">
    <property type="entry name" value="Globin"/>
    <property type="match status" value="1"/>
</dbReference>
<comment type="domain">
    <text evidence="15">Consists of two distinct domains; an N-terminal heme-containing oxygen-binding domain and a C-terminal reductase domain with binding sites for FAD and NAD(P)H.</text>
</comment>
<keyword evidence="10 15" id="KW-0560">Oxidoreductase</keyword>
<dbReference type="PROSITE" id="PS51384">
    <property type="entry name" value="FAD_FR"/>
    <property type="match status" value="1"/>
</dbReference>
<feature type="site" description="Influences the redox potential of the prosthetic heme and FAD groups" evidence="15">
    <location>
        <position position="382"/>
    </location>
</feature>
<feature type="region of interest" description="Reductase" evidence="15">
    <location>
        <begin position="149"/>
        <end position="395"/>
    </location>
</feature>
<feature type="active site" description="Charge relay system" evidence="15">
    <location>
        <position position="137"/>
    </location>
</feature>
<comment type="cofactor">
    <cofactor evidence="15">
        <name>heme b</name>
        <dbReference type="ChEBI" id="CHEBI:60344"/>
    </cofactor>
    <text evidence="15">Binds 1 heme b (iron(II)-protoporphyrin IX) group per subunit.</text>
</comment>
<evidence type="ECO:0000256" key="10">
    <source>
        <dbReference type="ARBA" id="ARBA00023002"/>
    </source>
</evidence>
<feature type="site" description="Influences the redox potential of the prosthetic heme and FAD groups" evidence="15">
    <location>
        <position position="84"/>
    </location>
</feature>
<evidence type="ECO:0000256" key="1">
    <source>
        <dbReference type="ARBA" id="ARBA00006401"/>
    </source>
</evidence>
<comment type="catalytic activity">
    <reaction evidence="13 15">
        <text>2 nitric oxide + NADH + 2 O2 = 2 nitrate + NAD(+) + H(+)</text>
        <dbReference type="Rhea" id="RHEA:19469"/>
        <dbReference type="ChEBI" id="CHEBI:15378"/>
        <dbReference type="ChEBI" id="CHEBI:15379"/>
        <dbReference type="ChEBI" id="CHEBI:16480"/>
        <dbReference type="ChEBI" id="CHEBI:17632"/>
        <dbReference type="ChEBI" id="CHEBI:57540"/>
        <dbReference type="ChEBI" id="CHEBI:57945"/>
        <dbReference type="EC" id="1.14.12.17"/>
    </reaction>
</comment>
<protein>
    <recommendedName>
        <fullName evidence="15">Flavohemoprotein</fullName>
    </recommendedName>
    <alternativeName>
        <fullName evidence="15">Flavohemoglobin</fullName>
    </alternativeName>
    <alternativeName>
        <fullName evidence="15">Hemoglobin-like protein</fullName>
    </alternativeName>
    <alternativeName>
        <fullName evidence="15">Nitric oxide dioxygenase</fullName>
        <shortName evidence="15">NO oxygenase</shortName>
        <shortName evidence="15">NOD</shortName>
        <ecNumber evidence="15">1.14.12.17</ecNumber>
    </alternativeName>
</protein>
<dbReference type="Pfam" id="PF00970">
    <property type="entry name" value="FAD_binding_6"/>
    <property type="match status" value="1"/>
</dbReference>
<evidence type="ECO:0000256" key="5">
    <source>
        <dbReference type="ARBA" id="ARBA00022621"/>
    </source>
</evidence>
<evidence type="ECO:0000256" key="4">
    <source>
        <dbReference type="ARBA" id="ARBA00022617"/>
    </source>
</evidence>
<dbReference type="Gene3D" id="2.40.30.10">
    <property type="entry name" value="Translation factors"/>
    <property type="match status" value="1"/>
</dbReference>
<dbReference type="GO" id="GO:0008941">
    <property type="term" value="F:nitric oxide dioxygenase NAD(P)H activity"/>
    <property type="evidence" value="ECO:0007669"/>
    <property type="project" value="UniProtKB-EC"/>
</dbReference>
<keyword evidence="7 15" id="KW-0479">Metal-binding</keyword>
<evidence type="ECO:0000256" key="14">
    <source>
        <dbReference type="ARBA" id="ARBA00049433"/>
    </source>
</evidence>
<comment type="catalytic activity">
    <reaction evidence="14 15">
        <text>2 nitric oxide + NADPH + 2 O2 = 2 nitrate + NADP(+) + H(+)</text>
        <dbReference type="Rhea" id="RHEA:19465"/>
        <dbReference type="ChEBI" id="CHEBI:15378"/>
        <dbReference type="ChEBI" id="CHEBI:15379"/>
        <dbReference type="ChEBI" id="CHEBI:16480"/>
        <dbReference type="ChEBI" id="CHEBI:17632"/>
        <dbReference type="ChEBI" id="CHEBI:57783"/>
        <dbReference type="ChEBI" id="CHEBI:58349"/>
        <dbReference type="EC" id="1.14.12.17"/>
    </reaction>
</comment>
<evidence type="ECO:0000256" key="11">
    <source>
        <dbReference type="ARBA" id="ARBA00023004"/>
    </source>
</evidence>
<comment type="cofactor">
    <cofactor evidence="15">
        <name>FAD</name>
        <dbReference type="ChEBI" id="CHEBI:57692"/>
    </cofactor>
    <text evidence="15">Binds 1 FAD per subunit.</text>
</comment>
<dbReference type="PRINTS" id="PR00410">
    <property type="entry name" value="PHEHYDRXLASE"/>
</dbReference>
<dbReference type="Pfam" id="PF00175">
    <property type="entry name" value="NAD_binding_1"/>
    <property type="match status" value="1"/>
</dbReference>
<keyword evidence="5 15" id="KW-0561">Oxygen transport</keyword>
<feature type="domain" description="FAD-binding FR-type" evidence="17">
    <location>
        <begin position="152"/>
        <end position="261"/>
    </location>
</feature>
<dbReference type="NCBIfam" id="NF009805">
    <property type="entry name" value="PRK13289.1"/>
    <property type="match status" value="1"/>
</dbReference>
<sequence length="395" mass="43975">MLSQKTIDIVKSTVPVLEQHGKTITTVFYKNMFEAHPELLNIFNHANQSRGRQQTALANAVYAAAANIDNLGAILPTVIQIAHKHRSLGIMPEHYPIVGENLLGAIKEVLGDAATPEIIDAWAEAYGVIADAFIGVEKEMYDKVEEADGGWRTFKKFTIAQKVKESDVITSFYLKPVDGKKLPSYKPGQYITIRLNIFGEKYTLNRQYSLSQAPNEEMFRISVKREDECTPNGKVSVHLHRNLNVGDEIEVSAPAGDFYLDTESTAPVTLISGGVGLTPMMAMYETIAKETPERQVAFLHSARTRKHQAFDQTLRDMNESLPNSTYEVLYSEEGDGFINAEFLSKYAIKGSDVYVCGPTPFMNAVISALHEIGFTDDKIHFEFFGPAEQLELVQA</sequence>
<evidence type="ECO:0000313" key="19">
    <source>
        <dbReference type="Proteomes" id="UP001597231"/>
    </source>
</evidence>
<evidence type="ECO:0000256" key="12">
    <source>
        <dbReference type="ARBA" id="ARBA00023027"/>
    </source>
</evidence>
<dbReference type="SUPFAM" id="SSF46458">
    <property type="entry name" value="Globin-like"/>
    <property type="match status" value="1"/>
</dbReference>
<feature type="binding site" evidence="15">
    <location>
        <begin position="274"/>
        <end position="279"/>
    </location>
    <ligand>
        <name>NADP(+)</name>
        <dbReference type="ChEBI" id="CHEBI:58349"/>
    </ligand>
</feature>
<dbReference type="EC" id="1.14.12.17" evidence="15"/>
<comment type="function">
    <text evidence="15">Is involved in NO detoxification in an aerobic process, termed nitric oxide dioxygenase (NOD) reaction that utilizes O(2) and NAD(P)H to convert NO to nitrate, which protects the bacterium from various noxious nitrogen compounds. Therefore, plays a central role in the inducible response to nitrosative stress.</text>
</comment>
<keyword evidence="3 15" id="KW-0813">Transport</keyword>
<reference evidence="19" key="1">
    <citation type="journal article" date="2019" name="Int. J. Syst. Evol. Microbiol.">
        <title>The Global Catalogue of Microorganisms (GCM) 10K type strain sequencing project: providing services to taxonomists for standard genome sequencing and annotation.</title>
        <authorList>
            <consortium name="The Broad Institute Genomics Platform"/>
            <consortium name="The Broad Institute Genome Sequencing Center for Infectious Disease"/>
            <person name="Wu L."/>
            <person name="Ma J."/>
        </authorList>
    </citation>
    <scope>NUCLEOTIDE SEQUENCE [LARGE SCALE GENOMIC DNA]</scope>
    <source>
        <strain evidence="19">CCUG 53915</strain>
    </source>
</reference>
<keyword evidence="11 15" id="KW-0408">Iron</keyword>
<dbReference type="InterPro" id="IPR023950">
    <property type="entry name" value="Hmp"/>
</dbReference>
<evidence type="ECO:0000256" key="8">
    <source>
        <dbReference type="ARBA" id="ARBA00022827"/>
    </source>
</evidence>
<evidence type="ECO:0000259" key="17">
    <source>
        <dbReference type="PROSITE" id="PS51384"/>
    </source>
</evidence>
<dbReference type="InterPro" id="IPR017927">
    <property type="entry name" value="FAD-bd_FR_type"/>
</dbReference>
<feature type="site" description="Involved in heme-bound ligand stabilization and O-O bond activation" evidence="15">
    <location>
        <position position="29"/>
    </location>
</feature>
<feature type="binding site" description="proximal binding residue" evidence="15">
    <location>
        <position position="85"/>
    </location>
    <ligand>
        <name>heme b</name>
        <dbReference type="ChEBI" id="CHEBI:60344"/>
    </ligand>
    <ligandPart>
        <name>Fe</name>
        <dbReference type="ChEBI" id="CHEBI:18248"/>
    </ligandPart>
</feature>
<evidence type="ECO:0000256" key="3">
    <source>
        <dbReference type="ARBA" id="ARBA00022448"/>
    </source>
</evidence>
<comment type="similarity">
    <text evidence="1 15">In the C-terminal section; belongs to the flavoprotein pyridine nucleotide cytochrome reductase family.</text>
</comment>
<feature type="binding site" evidence="15">
    <location>
        <position position="190"/>
    </location>
    <ligand>
        <name>FAD</name>
        <dbReference type="ChEBI" id="CHEBI:57692"/>
    </ligand>
</feature>
<keyword evidence="12 15" id="KW-0520">NAD</keyword>
<accession>A0ABW3U2U4</accession>
<evidence type="ECO:0000256" key="13">
    <source>
        <dbReference type="ARBA" id="ARBA00048649"/>
    </source>
</evidence>
<evidence type="ECO:0000256" key="9">
    <source>
        <dbReference type="ARBA" id="ARBA00022857"/>
    </source>
</evidence>
<dbReference type="InterPro" id="IPR039261">
    <property type="entry name" value="FNR_nucleotide-bd"/>
</dbReference>
<dbReference type="InterPro" id="IPR009050">
    <property type="entry name" value="Globin-like_sf"/>
</dbReference>
<organism evidence="18 19">
    <name type="scientific">Sporosarcina contaminans</name>
    <dbReference type="NCBI Taxonomy" id="633403"/>
    <lineage>
        <taxon>Bacteria</taxon>
        <taxon>Bacillati</taxon>
        <taxon>Bacillota</taxon>
        <taxon>Bacilli</taxon>
        <taxon>Bacillales</taxon>
        <taxon>Caryophanaceae</taxon>
        <taxon>Sporosarcina</taxon>
    </lineage>
</organism>
<dbReference type="Proteomes" id="UP001597231">
    <property type="component" value="Unassembled WGS sequence"/>
</dbReference>
<dbReference type="PANTHER" id="PTHR43396">
    <property type="entry name" value="FLAVOHEMOPROTEIN"/>
    <property type="match status" value="1"/>
</dbReference>
<dbReference type="InterPro" id="IPR000971">
    <property type="entry name" value="Globin"/>
</dbReference>
<dbReference type="EMBL" id="JBHTLT010000102">
    <property type="protein sequence ID" value="MFD1205932.1"/>
    <property type="molecule type" value="Genomic_DNA"/>
</dbReference>
<comment type="caution">
    <text evidence="18">The sequence shown here is derived from an EMBL/GenBank/DDBJ whole genome shotgun (WGS) entry which is preliminary data.</text>
</comment>
<dbReference type="HAMAP" id="MF_01252">
    <property type="entry name" value="Hmp"/>
    <property type="match status" value="1"/>
</dbReference>